<dbReference type="OrthoDB" id="1930729at2759"/>
<reference evidence="2" key="1">
    <citation type="submission" date="2016-06" db="EMBL/GenBank/DDBJ databases">
        <title>Parallel loss of symbiosis genes in relatives of nitrogen-fixing non-legume Parasponia.</title>
        <authorList>
            <person name="Van Velzen R."/>
            <person name="Holmer R."/>
            <person name="Bu F."/>
            <person name="Rutten L."/>
            <person name="Van Zeijl A."/>
            <person name="Liu W."/>
            <person name="Santuari L."/>
            <person name="Cao Q."/>
            <person name="Sharma T."/>
            <person name="Shen D."/>
            <person name="Roswanjaya Y."/>
            <person name="Wardhani T."/>
            <person name="Kalhor M.S."/>
            <person name="Jansen J."/>
            <person name="Van den Hoogen J."/>
            <person name="Gungor B."/>
            <person name="Hartog M."/>
            <person name="Hontelez J."/>
            <person name="Verver J."/>
            <person name="Yang W.-C."/>
            <person name="Schijlen E."/>
            <person name="Repin R."/>
            <person name="Schilthuizen M."/>
            <person name="Schranz E."/>
            <person name="Heidstra R."/>
            <person name="Miyata K."/>
            <person name="Fedorova E."/>
            <person name="Kohlen W."/>
            <person name="Bisseling T."/>
            <person name="Smit S."/>
            <person name="Geurts R."/>
        </authorList>
    </citation>
    <scope>NUCLEOTIDE SEQUENCE [LARGE SCALE GENOMIC DNA]</scope>
    <source>
        <strain evidence="2">cv. WU1-14</strain>
    </source>
</reference>
<evidence type="ECO:0000313" key="2">
    <source>
        <dbReference type="Proteomes" id="UP000237105"/>
    </source>
</evidence>
<dbReference type="Proteomes" id="UP000237105">
    <property type="component" value="Unassembled WGS sequence"/>
</dbReference>
<dbReference type="AlphaFoldDB" id="A0A2P5BVC5"/>
<evidence type="ECO:0000313" key="1">
    <source>
        <dbReference type="EMBL" id="PON52729.1"/>
    </source>
</evidence>
<accession>A0A2P5BVC5</accession>
<gene>
    <name evidence="1" type="ORF">PanWU01x14_206900</name>
</gene>
<keyword evidence="2" id="KW-1185">Reference proteome</keyword>
<proteinExistence type="predicted"/>
<comment type="caution">
    <text evidence="1">The sequence shown here is derived from an EMBL/GenBank/DDBJ whole genome shotgun (WGS) entry which is preliminary data.</text>
</comment>
<sequence length="164" mass="19567">MEVCLDIWKKILKETNKEEKNEKNVSKYVQRRHLKLAFDNYNRKDDDMMIKLAKLHIIENFLLGNQDKATINEKYIDMLYYNGNQDKATINEKYIDMLYYNWMVEEYHQGRISFKETINSFKAATAKQRLNSYPLYGCPIALQIWVFEIIYLTNRNLISKGSGT</sequence>
<organism evidence="1 2">
    <name type="scientific">Parasponia andersonii</name>
    <name type="common">Sponia andersonii</name>
    <dbReference type="NCBI Taxonomy" id="3476"/>
    <lineage>
        <taxon>Eukaryota</taxon>
        <taxon>Viridiplantae</taxon>
        <taxon>Streptophyta</taxon>
        <taxon>Embryophyta</taxon>
        <taxon>Tracheophyta</taxon>
        <taxon>Spermatophyta</taxon>
        <taxon>Magnoliopsida</taxon>
        <taxon>eudicotyledons</taxon>
        <taxon>Gunneridae</taxon>
        <taxon>Pentapetalae</taxon>
        <taxon>rosids</taxon>
        <taxon>fabids</taxon>
        <taxon>Rosales</taxon>
        <taxon>Cannabaceae</taxon>
        <taxon>Parasponia</taxon>
    </lineage>
</organism>
<protein>
    <submittedName>
        <fullName evidence="1">Uncharacterized protein</fullName>
    </submittedName>
</protein>
<name>A0A2P5BVC5_PARAD</name>
<dbReference type="PANTHER" id="PTHR48449:SF1">
    <property type="entry name" value="DUF1985 DOMAIN-CONTAINING PROTEIN"/>
    <property type="match status" value="1"/>
</dbReference>
<dbReference type="EMBL" id="JXTB01000215">
    <property type="protein sequence ID" value="PON52729.1"/>
    <property type="molecule type" value="Genomic_DNA"/>
</dbReference>
<dbReference type="PANTHER" id="PTHR48449">
    <property type="entry name" value="DUF1985 DOMAIN-CONTAINING PROTEIN"/>
    <property type="match status" value="1"/>
</dbReference>